<dbReference type="Pfam" id="PF13812">
    <property type="entry name" value="PPR_3"/>
    <property type="match status" value="1"/>
</dbReference>
<sequence length="758" mass="79831">MALPIFNPATDLLMPDADEDEALAPVDDVDAAFMAQIAAATGSGSTGDDSQDAAADEATSDPRGRMEVVELMRAQGVAPRVSTYKALLRSWRGARDGQAAFVVTVVGAMAAARVAPDLELLEMGTAMCARVGGVTEALYFLGQASVLGYAPSEAMYEACVSALAAGGRWQRAADLIRDGEAALRRPLRAESRTLVIRAAGRAGQWRAAVLTLQEMQAGRDRGWREESWPTSQTYAAAISACALSGEWQRGVELLEGMLKGPHALPPSLLAFNAACWRSTEGMLRGPHALPPSLLAFNAAMSACERARQWRKALQLLKQAEGLGLKPDVITYNTAISACAKGGQWNMALGLLATMRNQGVRPDRISYNAAISACASVAGDDAMAFKKAIELLDEMRRRGLKADKLLDVRRTGLEADGFSYSSAIKACARAKDSAKALQLLNQATRPAMCLDASALRPSPVNPLMMHYMNLQSAPSAFGASAYSPPPSPGTLLGAPHVLTAVPVACSGAAAHVQMRVTSVAIDVVAYTSAMDACAATGRWQEGIELLDEMRSKGLQPNERTYRAAIAACGKGGQWQRVLDLLASMRSKGFAIAAQTFNSAVAACEKGGQHAHALALMQQMRAQGTEPDLFTYGSAINACSTGGHWKEALALLEEMRSTVSGPALQPNVICYTAAITAAGRGGEAQLALDLLAQMRADGLTPDAIAFNAVINACRRGGLYHAALETLDAMRAAGHAPDLATITDMVTALEEGGLREAADAV</sequence>
<feature type="repeat" description="PPR" evidence="2">
    <location>
        <begin position="700"/>
        <end position="734"/>
    </location>
</feature>
<gene>
    <name evidence="4" type="ORF">JKP88DRAFT_350398</name>
</gene>
<keyword evidence="1" id="KW-0677">Repeat</keyword>
<proteinExistence type="predicted"/>
<dbReference type="PROSITE" id="PS51375">
    <property type="entry name" value="PPR"/>
    <property type="match status" value="9"/>
</dbReference>
<feature type="repeat" description="PPR" evidence="2">
    <location>
        <begin position="521"/>
        <end position="555"/>
    </location>
</feature>
<dbReference type="InterPro" id="IPR011990">
    <property type="entry name" value="TPR-like_helical_dom_sf"/>
</dbReference>
<feature type="compositionally biased region" description="Acidic residues" evidence="3">
    <location>
        <begin position="49"/>
        <end position="59"/>
    </location>
</feature>
<feature type="repeat" description="PPR" evidence="2">
    <location>
        <begin position="591"/>
        <end position="625"/>
    </location>
</feature>
<reference evidence="4" key="1">
    <citation type="submission" date="2021-02" db="EMBL/GenBank/DDBJ databases">
        <title>First Annotated Genome of the Yellow-green Alga Tribonema minus.</title>
        <authorList>
            <person name="Mahan K.M."/>
        </authorList>
    </citation>
    <scope>NUCLEOTIDE SEQUENCE</scope>
    <source>
        <strain evidence="4">UTEX B ZZ1240</strain>
    </source>
</reference>
<dbReference type="Pfam" id="PF13041">
    <property type="entry name" value="PPR_2"/>
    <property type="match status" value="2"/>
</dbReference>
<feature type="repeat" description="PPR" evidence="2">
    <location>
        <begin position="626"/>
        <end position="660"/>
    </location>
</feature>
<feature type="repeat" description="PPR" evidence="2">
    <location>
        <begin position="665"/>
        <end position="699"/>
    </location>
</feature>
<evidence type="ECO:0000256" key="3">
    <source>
        <dbReference type="SAM" id="MobiDB-lite"/>
    </source>
</evidence>
<dbReference type="Proteomes" id="UP000664859">
    <property type="component" value="Unassembled WGS sequence"/>
</dbReference>
<dbReference type="OrthoDB" id="185373at2759"/>
<protein>
    <recommendedName>
        <fullName evidence="6">Pentacotripeptide-repeat region of PRORP domain-containing protein</fullName>
    </recommendedName>
</protein>
<keyword evidence="5" id="KW-1185">Reference proteome</keyword>
<feature type="repeat" description="PPR" evidence="2">
    <location>
        <begin position="556"/>
        <end position="590"/>
    </location>
</feature>
<feature type="repeat" description="PPR" evidence="2">
    <location>
        <begin position="327"/>
        <end position="361"/>
    </location>
</feature>
<feature type="region of interest" description="Disordered" evidence="3">
    <location>
        <begin position="41"/>
        <end position="62"/>
    </location>
</feature>
<accession>A0A835YNJ5</accession>
<dbReference type="Pfam" id="PF01535">
    <property type="entry name" value="PPR"/>
    <property type="match status" value="5"/>
</dbReference>
<dbReference type="AlphaFoldDB" id="A0A835YNJ5"/>
<comment type="caution">
    <text evidence="4">The sequence shown here is derived from an EMBL/GenBank/DDBJ whole genome shotgun (WGS) entry which is preliminary data.</text>
</comment>
<evidence type="ECO:0000313" key="4">
    <source>
        <dbReference type="EMBL" id="KAG5178131.1"/>
    </source>
</evidence>
<evidence type="ECO:0000256" key="2">
    <source>
        <dbReference type="PROSITE-ProRule" id="PRU00708"/>
    </source>
</evidence>
<evidence type="ECO:0000256" key="1">
    <source>
        <dbReference type="ARBA" id="ARBA00022737"/>
    </source>
</evidence>
<dbReference type="NCBIfam" id="TIGR00756">
    <property type="entry name" value="PPR"/>
    <property type="match status" value="8"/>
</dbReference>
<dbReference type="EMBL" id="JAFCMP010000517">
    <property type="protein sequence ID" value="KAG5178131.1"/>
    <property type="molecule type" value="Genomic_DNA"/>
</dbReference>
<organism evidence="4 5">
    <name type="scientific">Tribonema minus</name>
    <dbReference type="NCBI Taxonomy" id="303371"/>
    <lineage>
        <taxon>Eukaryota</taxon>
        <taxon>Sar</taxon>
        <taxon>Stramenopiles</taxon>
        <taxon>Ochrophyta</taxon>
        <taxon>PX clade</taxon>
        <taxon>Xanthophyceae</taxon>
        <taxon>Tribonematales</taxon>
        <taxon>Tribonemataceae</taxon>
        <taxon>Tribonema</taxon>
    </lineage>
</organism>
<dbReference type="PANTHER" id="PTHR47447:SF17">
    <property type="entry name" value="OS12G0638900 PROTEIN"/>
    <property type="match status" value="1"/>
</dbReference>
<evidence type="ECO:0000313" key="5">
    <source>
        <dbReference type="Proteomes" id="UP000664859"/>
    </source>
</evidence>
<evidence type="ECO:0008006" key="6">
    <source>
        <dbReference type="Google" id="ProtNLM"/>
    </source>
</evidence>
<feature type="repeat" description="PPR" evidence="2">
    <location>
        <begin position="362"/>
        <end position="401"/>
    </location>
</feature>
<feature type="repeat" description="PPR" evidence="2">
    <location>
        <begin position="292"/>
        <end position="326"/>
    </location>
</feature>
<dbReference type="PANTHER" id="PTHR47447">
    <property type="entry name" value="OS03G0856100 PROTEIN"/>
    <property type="match status" value="1"/>
</dbReference>
<dbReference type="InterPro" id="IPR002885">
    <property type="entry name" value="PPR_rpt"/>
</dbReference>
<dbReference type="Gene3D" id="1.25.40.10">
    <property type="entry name" value="Tetratricopeptide repeat domain"/>
    <property type="match status" value="5"/>
</dbReference>
<name>A0A835YNJ5_9STRA</name>